<dbReference type="Pfam" id="PF20231">
    <property type="entry name" value="DUF6589"/>
    <property type="match status" value="1"/>
</dbReference>
<dbReference type="STRING" id="98765.A0A2R6NGM0"/>
<dbReference type="Proteomes" id="UP000186601">
    <property type="component" value="Unassembled WGS sequence"/>
</dbReference>
<evidence type="ECO:0000259" key="2">
    <source>
        <dbReference type="Pfam" id="PF20231"/>
    </source>
</evidence>
<evidence type="ECO:0000313" key="3">
    <source>
        <dbReference type="EMBL" id="PSR71506.1"/>
    </source>
</evidence>
<keyword evidence="4" id="KW-1185">Reference proteome</keyword>
<reference evidence="3 4" key="1">
    <citation type="submission" date="2018-02" db="EMBL/GenBank/DDBJ databases">
        <title>Genome sequence of the basidiomycete white-rot fungus Phlebia centrifuga.</title>
        <authorList>
            <person name="Granchi Z."/>
            <person name="Peng M."/>
            <person name="de Vries R.P."/>
            <person name="Hilden K."/>
            <person name="Makela M.R."/>
            <person name="Grigoriev I."/>
            <person name="Riley R."/>
        </authorList>
    </citation>
    <scope>NUCLEOTIDE SEQUENCE [LARGE SCALE GENOMIC DNA]</scope>
    <source>
        <strain evidence="3 4">FBCC195</strain>
    </source>
</reference>
<name>A0A2R6NGM0_9APHY</name>
<evidence type="ECO:0000313" key="4">
    <source>
        <dbReference type="Proteomes" id="UP000186601"/>
    </source>
</evidence>
<feature type="compositionally biased region" description="Acidic residues" evidence="1">
    <location>
        <begin position="398"/>
        <end position="425"/>
    </location>
</feature>
<feature type="compositionally biased region" description="Polar residues" evidence="1">
    <location>
        <begin position="26"/>
        <end position="35"/>
    </location>
</feature>
<feature type="compositionally biased region" description="Basic and acidic residues" evidence="1">
    <location>
        <begin position="382"/>
        <end position="397"/>
    </location>
</feature>
<feature type="domain" description="DUF6589" evidence="2">
    <location>
        <begin position="522"/>
        <end position="918"/>
    </location>
</feature>
<feature type="region of interest" description="Disordered" evidence="1">
    <location>
        <begin position="1"/>
        <end position="87"/>
    </location>
</feature>
<comment type="caution">
    <text evidence="3">The sequence shown here is derived from an EMBL/GenBank/DDBJ whole genome shotgun (WGS) entry which is preliminary data.</text>
</comment>
<accession>A0A2R6NGM0</accession>
<proteinExistence type="predicted"/>
<protein>
    <recommendedName>
        <fullName evidence="2">DUF6589 domain-containing protein</fullName>
    </recommendedName>
</protein>
<gene>
    <name evidence="3" type="ORF">PHLCEN_2v12618</name>
</gene>
<dbReference type="InterPro" id="IPR046496">
    <property type="entry name" value="DUF6589"/>
</dbReference>
<dbReference type="EMBL" id="MLYV02001276">
    <property type="protein sequence ID" value="PSR71506.1"/>
    <property type="molecule type" value="Genomic_DNA"/>
</dbReference>
<dbReference type="OrthoDB" id="2803256at2759"/>
<feature type="region of interest" description="Disordered" evidence="1">
    <location>
        <begin position="382"/>
        <end position="433"/>
    </location>
</feature>
<evidence type="ECO:0000256" key="1">
    <source>
        <dbReference type="SAM" id="MobiDB-lite"/>
    </source>
</evidence>
<sequence>MVKPTSPTSGLRDLPVPSSPYPVPTETPSSPSLSFPHTPGPFSPSSNFPRTPVGHAAPFQRPLFEVFESSDPGMDYSSPLPPKNDREARLKKIRLKAAKKRLATLRSMQDGQHEPSEAVLDDIPDLEPVTVIQRPAVATSESIVLPDSSDEDTSDGTSSKSLQEWWSLQEAAEEVLDILLPILSDRGLQWGDLVNYISDPRSKRGTLRYYGFFAKAHTVRAVLDNWVSWENRGGRKIIHDWALQYIVRTVNQEGNAATRDGFLQSSKMVIDETFALAFDLNALYAKISALCPSMTTILHAFSTTTRQTKQGTEVAIARKQKRIASSALTLLGERSQKNSYAKHTLGLYLYATGAQRQVISVLSSLGVCSSYSTIAGTSRFEGKQSAEGLRSDNTGRAEDDEDSGEDETPDDNGPEEDESENEQSAESDNANTAQCAGAKIERGVGLLQRLSGACRSATRSLAHACELGHVYDNINFVFKAAEQILGRKDSQENGTCATVYPLYNARRSDLKTSALLASYNNAPHLKLADILLNECERTLYHSCLVSSILRIIVKHGGPSFHRFREEVQQQTPITDDKIPVHRTETHPLPAMNIDESSTTGNAEVVDTIFTELGHDLNSRQFFDTVRIMNGDQLSIARLRGSSNNRIGHDSVRRSYLNLILANGLFHGQLHVAFGTLETHWGNPSLGQNDPGSLSFHNTVLNRKPIILSSLPPYRTCRDLVFVSLYARVLHCLEMVANARLDVYGQTVTFAQLERDATVIVDRFASGSIVDKLRTQRAMAESNTDAETVPAGDMVYENAVLMLRDGLIMREFTDAIKCGDSGRIIISLKTLALYYRGSGRTNDVVIKNWLVNPMGHTEGFVPVDLLQEHMNLWIKTIYQAQGSNASWEWLEMISPCINILRTLATQVNSTLGDKQGVKHHEPDLSNDIRELMKVLHTHQVYSQVIGRTIDGEKGSVPDVLVGGLHGLKKPLEEYNELFERLRTRRRVQPLILDGWRQSQNERPILSDSIVATCDNASGETLKEQVESAAAADEEECTEEDLNIASSPAASSVLGGYGSEVEDEVSFDEEAALGAFFALEEEDHEFGFRCSVQSVDDVELDLY</sequence>
<organism evidence="3 4">
    <name type="scientific">Hermanssonia centrifuga</name>
    <dbReference type="NCBI Taxonomy" id="98765"/>
    <lineage>
        <taxon>Eukaryota</taxon>
        <taxon>Fungi</taxon>
        <taxon>Dikarya</taxon>
        <taxon>Basidiomycota</taxon>
        <taxon>Agaricomycotina</taxon>
        <taxon>Agaricomycetes</taxon>
        <taxon>Polyporales</taxon>
        <taxon>Meruliaceae</taxon>
        <taxon>Hermanssonia</taxon>
    </lineage>
</organism>
<dbReference type="AlphaFoldDB" id="A0A2R6NGM0"/>